<name>A0AAP0QBF4_9ROSI</name>
<dbReference type="Proteomes" id="UP001428341">
    <property type="component" value="Unassembled WGS sequence"/>
</dbReference>
<gene>
    <name evidence="1" type="ORF">WN944_024613</name>
</gene>
<protein>
    <submittedName>
        <fullName evidence="1">Uncharacterized protein</fullName>
    </submittedName>
</protein>
<keyword evidence="2" id="KW-1185">Reference proteome</keyword>
<sequence length="78" mass="9048">MNYFFYTWSCSAFLTIDAYSVEHCGNDEVCPSRSELPVLNCWSFIWQTKKLCFLGISCSLHWRIHHLVRLEGEAEGGN</sequence>
<evidence type="ECO:0000313" key="1">
    <source>
        <dbReference type="EMBL" id="KAK9181476.1"/>
    </source>
</evidence>
<comment type="caution">
    <text evidence="1">The sequence shown here is derived from an EMBL/GenBank/DDBJ whole genome shotgun (WGS) entry which is preliminary data.</text>
</comment>
<proteinExistence type="predicted"/>
<reference evidence="1 2" key="1">
    <citation type="submission" date="2024-05" db="EMBL/GenBank/DDBJ databases">
        <title>Haplotype-resolved chromosome-level genome assembly of Huyou (Citrus changshanensis).</title>
        <authorList>
            <person name="Miao C."/>
            <person name="Chen W."/>
            <person name="Wu Y."/>
            <person name="Wang L."/>
            <person name="Zhao S."/>
            <person name="Grierson D."/>
            <person name="Xu C."/>
            <person name="Chen K."/>
        </authorList>
    </citation>
    <scope>NUCLEOTIDE SEQUENCE [LARGE SCALE GENOMIC DNA]</scope>
    <source>
        <strain evidence="1">01-14</strain>
        <tissue evidence="1">Leaf</tissue>
    </source>
</reference>
<dbReference type="AlphaFoldDB" id="A0AAP0QBF4"/>
<dbReference type="EMBL" id="JBCGBO010000024">
    <property type="protein sequence ID" value="KAK9181476.1"/>
    <property type="molecule type" value="Genomic_DNA"/>
</dbReference>
<accession>A0AAP0QBF4</accession>
<organism evidence="1 2">
    <name type="scientific">Citrus x changshan-huyou</name>
    <dbReference type="NCBI Taxonomy" id="2935761"/>
    <lineage>
        <taxon>Eukaryota</taxon>
        <taxon>Viridiplantae</taxon>
        <taxon>Streptophyta</taxon>
        <taxon>Embryophyta</taxon>
        <taxon>Tracheophyta</taxon>
        <taxon>Spermatophyta</taxon>
        <taxon>Magnoliopsida</taxon>
        <taxon>eudicotyledons</taxon>
        <taxon>Gunneridae</taxon>
        <taxon>Pentapetalae</taxon>
        <taxon>rosids</taxon>
        <taxon>malvids</taxon>
        <taxon>Sapindales</taxon>
        <taxon>Rutaceae</taxon>
        <taxon>Aurantioideae</taxon>
        <taxon>Citrus</taxon>
    </lineage>
</organism>
<evidence type="ECO:0000313" key="2">
    <source>
        <dbReference type="Proteomes" id="UP001428341"/>
    </source>
</evidence>